<protein>
    <submittedName>
        <fullName evidence="4">Uncharacterized protein</fullName>
    </submittedName>
</protein>
<evidence type="ECO:0000256" key="2">
    <source>
        <dbReference type="SAM" id="Phobius"/>
    </source>
</evidence>
<reference evidence="4" key="1">
    <citation type="submission" date="2022-11" db="UniProtKB">
        <authorList>
            <consortium name="WormBaseParasite"/>
        </authorList>
    </citation>
    <scope>IDENTIFICATION</scope>
</reference>
<keyword evidence="2" id="KW-1133">Transmembrane helix</keyword>
<keyword evidence="3" id="KW-1185">Reference proteome</keyword>
<organism evidence="3 4">
    <name type="scientific">Parascaris equorum</name>
    <name type="common">Equine roundworm</name>
    <dbReference type="NCBI Taxonomy" id="6256"/>
    <lineage>
        <taxon>Eukaryota</taxon>
        <taxon>Metazoa</taxon>
        <taxon>Ecdysozoa</taxon>
        <taxon>Nematoda</taxon>
        <taxon>Chromadorea</taxon>
        <taxon>Rhabditida</taxon>
        <taxon>Spirurina</taxon>
        <taxon>Ascaridomorpha</taxon>
        <taxon>Ascaridoidea</taxon>
        <taxon>Ascarididae</taxon>
        <taxon>Parascaris</taxon>
    </lineage>
</organism>
<dbReference type="Proteomes" id="UP000887564">
    <property type="component" value="Unplaced"/>
</dbReference>
<dbReference type="AlphaFoldDB" id="A0A914RNY3"/>
<evidence type="ECO:0000313" key="3">
    <source>
        <dbReference type="Proteomes" id="UP000887564"/>
    </source>
</evidence>
<feature type="transmembrane region" description="Helical" evidence="2">
    <location>
        <begin position="80"/>
        <end position="99"/>
    </location>
</feature>
<keyword evidence="2" id="KW-0472">Membrane</keyword>
<feature type="region of interest" description="Disordered" evidence="1">
    <location>
        <begin position="1"/>
        <end position="72"/>
    </location>
</feature>
<proteinExistence type="predicted"/>
<keyword evidence="2" id="KW-0812">Transmembrane</keyword>
<feature type="compositionally biased region" description="Pro residues" evidence="1">
    <location>
        <begin position="1"/>
        <end position="17"/>
    </location>
</feature>
<dbReference type="WBParaSite" id="PEQ_0000361001-mRNA-1">
    <property type="protein sequence ID" value="PEQ_0000361001-mRNA-1"/>
    <property type="gene ID" value="PEQ_0000361001"/>
</dbReference>
<evidence type="ECO:0000313" key="4">
    <source>
        <dbReference type="WBParaSite" id="PEQ_0000361001-mRNA-1"/>
    </source>
</evidence>
<evidence type="ECO:0000256" key="1">
    <source>
        <dbReference type="SAM" id="MobiDB-lite"/>
    </source>
</evidence>
<name>A0A914RNY3_PAREQ</name>
<accession>A0A914RNY3</accession>
<sequence length="100" mass="10783">MEPPKLFVPPPPPPPVTPFVEQFPEQAGEKSVNSSADYKGLSSSKKKTKKEENGATEEQDTEEKKKSEGRHKTIITKSSLFSTLPAILACLFVGLIVGAG</sequence>